<dbReference type="PANTHER" id="PTHR45791">
    <property type="entry name" value="CALCIUM AND INTEGRIN BINDING FAMILY MEMBER 2"/>
    <property type="match status" value="1"/>
</dbReference>
<dbReference type="KEGG" id="apln:108739833"/>
<dbReference type="AlphaFoldDB" id="A0A1W4XAQ7"/>
<dbReference type="InParanoid" id="A0A1W4XAQ7"/>
<dbReference type="PANTHER" id="PTHR45791:SF9">
    <property type="entry name" value="FREQUENIN-1-LIKE PROTEIN"/>
    <property type="match status" value="1"/>
</dbReference>
<dbReference type="FunFam" id="1.10.238.10:FF:000079">
    <property type="entry name" value="Calcium and integrin-binding family member 2"/>
    <property type="match status" value="1"/>
</dbReference>
<proteinExistence type="predicted"/>
<evidence type="ECO:0000313" key="7">
    <source>
        <dbReference type="RefSeq" id="XP_018329410.1"/>
    </source>
</evidence>
<evidence type="ECO:0000256" key="3">
    <source>
        <dbReference type="ARBA" id="ARBA00022837"/>
    </source>
</evidence>
<feature type="domain" description="EF-hand" evidence="5">
    <location>
        <begin position="102"/>
        <end position="137"/>
    </location>
</feature>
<keyword evidence="3" id="KW-0106">Calcium</keyword>
<dbReference type="InterPro" id="IPR051433">
    <property type="entry name" value="CIBP"/>
</dbReference>
<protein>
    <submittedName>
        <fullName evidence="7">Calcium and integrin-binding protein 1-like</fullName>
    </submittedName>
</protein>
<dbReference type="SUPFAM" id="SSF47473">
    <property type="entry name" value="EF-hand"/>
    <property type="match status" value="1"/>
</dbReference>
<dbReference type="OrthoDB" id="114727at2759"/>
<sequence>MGSSNSVQGITEYLLDEYTELTFLTRAEILYLFKQFRTLAPRELDIDIYHRVPVNFIKELCPQLKYNPFRDRIFRVFSSCKDEKFSFEDLLDLYSVMSENCPDSVKAAWAFKILDFDDDGEVGEEDLYTVIDRLTKGNDPARVIDPNDKHHIVSVILKELDLQSNGCIGRLEFEHAVGKMSEFPSSFSFRT</sequence>
<dbReference type="STRING" id="224129.A0A1W4XAQ7"/>
<evidence type="ECO:0000313" key="6">
    <source>
        <dbReference type="Proteomes" id="UP000192223"/>
    </source>
</evidence>
<dbReference type="InterPro" id="IPR002048">
    <property type="entry name" value="EF_hand_dom"/>
</dbReference>
<keyword evidence="1" id="KW-0479">Metal-binding</keyword>
<dbReference type="Pfam" id="PF13499">
    <property type="entry name" value="EF-hand_7"/>
    <property type="match status" value="1"/>
</dbReference>
<evidence type="ECO:0000256" key="4">
    <source>
        <dbReference type="ARBA" id="ARBA00022842"/>
    </source>
</evidence>
<dbReference type="PROSITE" id="PS00018">
    <property type="entry name" value="EF_HAND_1"/>
    <property type="match status" value="1"/>
</dbReference>
<gene>
    <name evidence="7" type="primary">LOC108739833</name>
</gene>
<dbReference type="PROSITE" id="PS50222">
    <property type="entry name" value="EF_HAND_2"/>
    <property type="match status" value="1"/>
</dbReference>
<keyword evidence="4" id="KW-0460">Magnesium</keyword>
<dbReference type="GO" id="GO:0005509">
    <property type="term" value="F:calcium ion binding"/>
    <property type="evidence" value="ECO:0007669"/>
    <property type="project" value="InterPro"/>
</dbReference>
<dbReference type="Gene3D" id="1.10.238.10">
    <property type="entry name" value="EF-hand"/>
    <property type="match status" value="2"/>
</dbReference>
<dbReference type="GeneID" id="108739833"/>
<keyword evidence="6" id="KW-1185">Reference proteome</keyword>
<name>A0A1W4XAQ7_AGRPL</name>
<accession>A0A1W4XAQ7</accession>
<dbReference type="Proteomes" id="UP000192223">
    <property type="component" value="Unplaced"/>
</dbReference>
<reference evidence="7" key="1">
    <citation type="submission" date="2025-08" db="UniProtKB">
        <authorList>
            <consortium name="RefSeq"/>
        </authorList>
    </citation>
    <scope>IDENTIFICATION</scope>
    <source>
        <tissue evidence="7">Entire body</tissue>
    </source>
</reference>
<evidence type="ECO:0000256" key="1">
    <source>
        <dbReference type="ARBA" id="ARBA00022723"/>
    </source>
</evidence>
<dbReference type="GO" id="GO:0000287">
    <property type="term" value="F:magnesium ion binding"/>
    <property type="evidence" value="ECO:0007669"/>
    <property type="project" value="TreeGrafter"/>
</dbReference>
<evidence type="ECO:0000259" key="5">
    <source>
        <dbReference type="PROSITE" id="PS50222"/>
    </source>
</evidence>
<keyword evidence="2" id="KW-0677">Repeat</keyword>
<evidence type="ECO:0000256" key="2">
    <source>
        <dbReference type="ARBA" id="ARBA00022737"/>
    </source>
</evidence>
<dbReference type="RefSeq" id="XP_018329410.1">
    <property type="nucleotide sequence ID" value="XM_018473908.2"/>
</dbReference>
<organism evidence="6 7">
    <name type="scientific">Agrilus planipennis</name>
    <name type="common">Emerald ash borer</name>
    <name type="synonym">Agrilus marcopoli</name>
    <dbReference type="NCBI Taxonomy" id="224129"/>
    <lineage>
        <taxon>Eukaryota</taxon>
        <taxon>Metazoa</taxon>
        <taxon>Ecdysozoa</taxon>
        <taxon>Arthropoda</taxon>
        <taxon>Hexapoda</taxon>
        <taxon>Insecta</taxon>
        <taxon>Pterygota</taxon>
        <taxon>Neoptera</taxon>
        <taxon>Endopterygota</taxon>
        <taxon>Coleoptera</taxon>
        <taxon>Polyphaga</taxon>
        <taxon>Elateriformia</taxon>
        <taxon>Buprestoidea</taxon>
        <taxon>Buprestidae</taxon>
        <taxon>Agrilinae</taxon>
        <taxon>Agrilus</taxon>
    </lineage>
</organism>
<dbReference type="InterPro" id="IPR011992">
    <property type="entry name" value="EF-hand-dom_pair"/>
</dbReference>
<dbReference type="InterPro" id="IPR018247">
    <property type="entry name" value="EF_Hand_1_Ca_BS"/>
</dbReference>